<accession>A0A839U203</accession>
<sequence>MRRRKQRDLLFVGLLLVLLVSLVYQGYRMMWPHTEGENAERMLFEVAQFQMQVLGTSLADATGSSRTDELNALKLAAYSASYTHDRLAKTFGDGAVDPLKPVGDLVNVITEWQIGGNRLLSDAEKDMLLRYSELYAGIAPVYEKLISEDGHVIASQAGELKKIGKELAKTLEETQ</sequence>
<dbReference type="EMBL" id="JACHXJ010000008">
    <property type="protein sequence ID" value="MBB3131800.1"/>
    <property type="molecule type" value="Genomic_DNA"/>
</dbReference>
<gene>
    <name evidence="1" type="ORF">FHS19_006524</name>
</gene>
<organism evidence="1 2">
    <name type="scientific">Paenibacillus rhizosphaerae</name>
    <dbReference type="NCBI Taxonomy" id="297318"/>
    <lineage>
        <taxon>Bacteria</taxon>
        <taxon>Bacillati</taxon>
        <taxon>Bacillota</taxon>
        <taxon>Bacilli</taxon>
        <taxon>Bacillales</taxon>
        <taxon>Paenibacillaceae</taxon>
        <taxon>Paenibacillus</taxon>
    </lineage>
</organism>
<evidence type="ECO:0008006" key="3">
    <source>
        <dbReference type="Google" id="ProtNLM"/>
    </source>
</evidence>
<comment type="caution">
    <text evidence="1">The sequence shown here is derived from an EMBL/GenBank/DDBJ whole genome shotgun (WGS) entry which is preliminary data.</text>
</comment>
<name>A0A839U203_9BACL</name>
<dbReference type="RefSeq" id="WP_183587161.1">
    <property type="nucleotide sequence ID" value="NZ_JACHXJ010000008.1"/>
</dbReference>
<reference evidence="1 2" key="1">
    <citation type="submission" date="2020-08" db="EMBL/GenBank/DDBJ databases">
        <title>Genomic Encyclopedia of Type Strains, Phase III (KMG-III): the genomes of soil and plant-associated and newly described type strains.</title>
        <authorList>
            <person name="Whitman W."/>
        </authorList>
    </citation>
    <scope>NUCLEOTIDE SEQUENCE [LARGE SCALE GENOMIC DNA]</scope>
    <source>
        <strain evidence="1 2">CECT 5831</strain>
    </source>
</reference>
<evidence type="ECO:0000313" key="2">
    <source>
        <dbReference type="Proteomes" id="UP000517523"/>
    </source>
</evidence>
<protein>
    <recommendedName>
        <fullName evidence="3">S-adenosylmethionine decarboxylase</fullName>
    </recommendedName>
</protein>
<dbReference type="Proteomes" id="UP000517523">
    <property type="component" value="Unassembled WGS sequence"/>
</dbReference>
<proteinExistence type="predicted"/>
<dbReference type="AlphaFoldDB" id="A0A839U203"/>
<evidence type="ECO:0000313" key="1">
    <source>
        <dbReference type="EMBL" id="MBB3131800.1"/>
    </source>
</evidence>